<dbReference type="GO" id="GO:0016874">
    <property type="term" value="F:ligase activity"/>
    <property type="evidence" value="ECO:0007669"/>
    <property type="project" value="UniProtKB-KW"/>
</dbReference>
<dbReference type="EMBL" id="CP099419">
    <property type="protein sequence ID" value="USW49963.1"/>
    <property type="molecule type" value="Genomic_DNA"/>
</dbReference>
<dbReference type="InterPro" id="IPR019197">
    <property type="entry name" value="Biotin-prot_ligase_N"/>
</dbReference>
<gene>
    <name evidence="2" type="ORF">Slin15195_G032820</name>
</gene>
<keyword evidence="2" id="KW-0436">Ligase</keyword>
<dbReference type="OrthoDB" id="10250105at2759"/>
<evidence type="ECO:0000313" key="3">
    <source>
        <dbReference type="Proteomes" id="UP001056384"/>
    </source>
</evidence>
<reference evidence="2" key="1">
    <citation type="submission" date="2022-06" db="EMBL/GenBank/DDBJ databases">
        <title>Complete genome sequences of two strains of the flax pathogen Septoria linicola.</title>
        <authorList>
            <person name="Lapalu N."/>
            <person name="Simon A."/>
            <person name="Demenou B."/>
            <person name="Paumier D."/>
            <person name="Guillot M.-P."/>
            <person name="Gout L."/>
            <person name="Valade R."/>
        </authorList>
    </citation>
    <scope>NUCLEOTIDE SEQUENCE</scope>
    <source>
        <strain evidence="2">SE15195</strain>
    </source>
</reference>
<name>A0A9Q9APQ7_9PEZI</name>
<evidence type="ECO:0000313" key="2">
    <source>
        <dbReference type="EMBL" id="USW49963.1"/>
    </source>
</evidence>
<dbReference type="AlphaFoldDB" id="A0A9Q9APQ7"/>
<sequence length="244" mass="26444">MKQPQALVYRGPAALEGTPEAVAKLLESCPRHFEVRYAGPSEAIKISAETLKEVDLYAQPGGEDLTDAFEEVRKYASAIRDFVSNGGRYLGFCLGAYLAGHTPGYGLLPKKADTDSEIEQKGAQVTNDDDTVIQVDWTWSSGTQAGQTTKDRWIYFQEGAVIQGFRPSADAFILGRYSKSGGVSATVNKYGNGWVGLVGPHPEATQEWFDGEEIEAPDGLQFEIGYDLIEATMAGGPQLPAKEL</sequence>
<evidence type="ECO:0000259" key="1">
    <source>
        <dbReference type="Pfam" id="PF09825"/>
    </source>
</evidence>
<dbReference type="Proteomes" id="UP001056384">
    <property type="component" value="Chromosome 2"/>
</dbReference>
<dbReference type="Pfam" id="PF09825">
    <property type="entry name" value="BPL_N"/>
    <property type="match status" value="1"/>
</dbReference>
<dbReference type="PIRSF" id="PIRSF016642">
    <property type="entry name" value="UCP016642"/>
    <property type="match status" value="1"/>
</dbReference>
<organism evidence="2 3">
    <name type="scientific">Septoria linicola</name>
    <dbReference type="NCBI Taxonomy" id="215465"/>
    <lineage>
        <taxon>Eukaryota</taxon>
        <taxon>Fungi</taxon>
        <taxon>Dikarya</taxon>
        <taxon>Ascomycota</taxon>
        <taxon>Pezizomycotina</taxon>
        <taxon>Dothideomycetes</taxon>
        <taxon>Dothideomycetidae</taxon>
        <taxon>Mycosphaerellales</taxon>
        <taxon>Mycosphaerellaceae</taxon>
        <taxon>Septoria</taxon>
    </lineage>
</organism>
<proteinExistence type="predicted"/>
<feature type="domain" description="Biotin-protein ligase N-terminal" evidence="1">
    <location>
        <begin position="6"/>
        <end position="101"/>
    </location>
</feature>
<keyword evidence="3" id="KW-1185">Reference proteome</keyword>
<accession>A0A9Q9APQ7</accession>
<dbReference type="InterPro" id="IPR029062">
    <property type="entry name" value="Class_I_gatase-like"/>
</dbReference>
<dbReference type="InterPro" id="IPR015834">
    <property type="entry name" value="UCP016642"/>
</dbReference>
<dbReference type="SUPFAM" id="SSF52317">
    <property type="entry name" value="Class I glutamine amidotransferase-like"/>
    <property type="match status" value="1"/>
</dbReference>
<dbReference type="Gene3D" id="3.40.50.880">
    <property type="match status" value="1"/>
</dbReference>
<protein>
    <submittedName>
        <fullName evidence="2">Biotin-protein ligase</fullName>
    </submittedName>
</protein>